<dbReference type="Proteomes" id="UP000750711">
    <property type="component" value="Unassembled WGS sequence"/>
</dbReference>
<evidence type="ECO:0000256" key="5">
    <source>
        <dbReference type="SAM" id="MobiDB-lite"/>
    </source>
</evidence>
<dbReference type="Gene3D" id="1.20.58.340">
    <property type="entry name" value="Magnesium transport protein CorA, transmembrane region"/>
    <property type="match status" value="1"/>
</dbReference>
<feature type="compositionally biased region" description="Acidic residues" evidence="5">
    <location>
        <begin position="121"/>
        <end position="132"/>
    </location>
</feature>
<evidence type="ECO:0000256" key="1">
    <source>
        <dbReference type="ARBA" id="ARBA00004141"/>
    </source>
</evidence>
<comment type="subcellular location">
    <subcellularLocation>
        <location evidence="1">Membrane</location>
        <topology evidence="1">Multi-pass membrane protein</topology>
    </subcellularLocation>
</comment>
<dbReference type="SUPFAM" id="SSF144083">
    <property type="entry name" value="Magnesium transport protein CorA, transmembrane region"/>
    <property type="match status" value="1"/>
</dbReference>
<sequence length="144" mass="16477">MAQRDNKVNISVARDSRWIASVSRRDSSAMKTIAVLTLIFLPGTVIASIFSSNMFDFRSADGPVVSSKFWVYWAVTLPLTVGVLLVWIVWYYWSSAKQKKQDRDLEESMGALEWRQSKKEDEEEEEKEEEGQSESGSVREGSMR</sequence>
<keyword evidence="8" id="KW-1185">Reference proteome</keyword>
<evidence type="ECO:0000313" key="7">
    <source>
        <dbReference type="EMBL" id="KAH0558359.1"/>
    </source>
</evidence>
<dbReference type="GO" id="GO:0016020">
    <property type="term" value="C:membrane"/>
    <property type="evidence" value="ECO:0007669"/>
    <property type="project" value="UniProtKB-SubCell"/>
</dbReference>
<dbReference type="InterPro" id="IPR045863">
    <property type="entry name" value="CorA_TM1_TM2"/>
</dbReference>
<feature type="transmembrane region" description="Helical" evidence="6">
    <location>
        <begin position="70"/>
        <end position="93"/>
    </location>
</feature>
<keyword evidence="2 6" id="KW-0812">Transmembrane</keyword>
<feature type="compositionally biased region" description="Low complexity" evidence="5">
    <location>
        <begin position="133"/>
        <end position="144"/>
    </location>
</feature>
<dbReference type="AlphaFoldDB" id="A0A9P8RN28"/>
<evidence type="ECO:0000256" key="2">
    <source>
        <dbReference type="ARBA" id="ARBA00022692"/>
    </source>
</evidence>
<organism evidence="7 8">
    <name type="scientific">Trichoglossum hirsutum</name>
    <dbReference type="NCBI Taxonomy" id="265104"/>
    <lineage>
        <taxon>Eukaryota</taxon>
        <taxon>Fungi</taxon>
        <taxon>Dikarya</taxon>
        <taxon>Ascomycota</taxon>
        <taxon>Pezizomycotina</taxon>
        <taxon>Geoglossomycetes</taxon>
        <taxon>Geoglossales</taxon>
        <taxon>Geoglossaceae</taxon>
        <taxon>Trichoglossum</taxon>
    </lineage>
</organism>
<protein>
    <submittedName>
        <fullName evidence="7">Uncharacterized protein</fullName>
    </submittedName>
</protein>
<proteinExistence type="predicted"/>
<feature type="transmembrane region" description="Helical" evidence="6">
    <location>
        <begin position="33"/>
        <end position="50"/>
    </location>
</feature>
<name>A0A9P8RN28_9PEZI</name>
<dbReference type="EMBL" id="JAGHQM010000872">
    <property type="protein sequence ID" value="KAH0558359.1"/>
    <property type="molecule type" value="Genomic_DNA"/>
</dbReference>
<reference evidence="7" key="1">
    <citation type="submission" date="2021-03" db="EMBL/GenBank/DDBJ databases">
        <title>Comparative genomics and phylogenomic investigation of the class Geoglossomycetes provide insights into ecological specialization and systematics.</title>
        <authorList>
            <person name="Melie T."/>
            <person name="Pirro S."/>
            <person name="Miller A.N."/>
            <person name="Quandt A."/>
        </authorList>
    </citation>
    <scope>NUCLEOTIDE SEQUENCE</scope>
    <source>
        <strain evidence="7">CAQ_001_2017</strain>
    </source>
</reference>
<gene>
    <name evidence="7" type="ORF">GP486_004982</name>
</gene>
<evidence type="ECO:0000256" key="6">
    <source>
        <dbReference type="SAM" id="Phobius"/>
    </source>
</evidence>
<accession>A0A9P8RN28</accession>
<evidence type="ECO:0000256" key="4">
    <source>
        <dbReference type="ARBA" id="ARBA00023136"/>
    </source>
</evidence>
<keyword evidence="3 6" id="KW-1133">Transmembrane helix</keyword>
<evidence type="ECO:0000256" key="3">
    <source>
        <dbReference type="ARBA" id="ARBA00022989"/>
    </source>
</evidence>
<comment type="caution">
    <text evidence="7">The sequence shown here is derived from an EMBL/GenBank/DDBJ whole genome shotgun (WGS) entry which is preliminary data.</text>
</comment>
<feature type="region of interest" description="Disordered" evidence="5">
    <location>
        <begin position="112"/>
        <end position="144"/>
    </location>
</feature>
<keyword evidence="4 6" id="KW-0472">Membrane</keyword>
<evidence type="ECO:0000313" key="8">
    <source>
        <dbReference type="Proteomes" id="UP000750711"/>
    </source>
</evidence>